<sequence>MIYINDLPDTIKNVSKLYADDTKVLSIVNSDSCVKEIQDDLNKLFAWTEDWLLKFNIKNCVEMHHGSNKKNHPFFINGIQLQDSESERDFGVIFSTNLKWKNQLTMTISKANKMLGWIKKSFARFDCQLKRSLY</sequence>
<reference evidence="2" key="1">
    <citation type="submission" date="2025-08" db="UniProtKB">
        <authorList>
            <consortium name="RefSeq"/>
        </authorList>
    </citation>
    <scope>IDENTIFICATION</scope>
</reference>
<proteinExistence type="predicted"/>
<evidence type="ECO:0000313" key="2">
    <source>
        <dbReference type="RefSeq" id="XP_065675637.1"/>
    </source>
</evidence>
<protein>
    <submittedName>
        <fullName evidence="2">Uncharacterized protein LOC136091852</fullName>
    </submittedName>
</protein>
<accession>A0ABM4DM60</accession>
<organism evidence="1 2">
    <name type="scientific">Hydra vulgaris</name>
    <name type="common">Hydra</name>
    <name type="synonym">Hydra attenuata</name>
    <dbReference type="NCBI Taxonomy" id="6087"/>
    <lineage>
        <taxon>Eukaryota</taxon>
        <taxon>Metazoa</taxon>
        <taxon>Cnidaria</taxon>
        <taxon>Hydrozoa</taxon>
        <taxon>Hydroidolina</taxon>
        <taxon>Anthoathecata</taxon>
        <taxon>Aplanulata</taxon>
        <taxon>Hydridae</taxon>
        <taxon>Hydra</taxon>
    </lineage>
</organism>
<dbReference type="PANTHER" id="PTHR33332">
    <property type="entry name" value="REVERSE TRANSCRIPTASE DOMAIN-CONTAINING PROTEIN"/>
    <property type="match status" value="1"/>
</dbReference>
<name>A0ABM4DM60_HYDVU</name>
<dbReference type="Proteomes" id="UP001652625">
    <property type="component" value="Chromosome 15"/>
</dbReference>
<dbReference type="GeneID" id="136091852"/>
<gene>
    <name evidence="2" type="primary">LOC136091852</name>
</gene>
<dbReference type="RefSeq" id="XP_065675637.1">
    <property type="nucleotide sequence ID" value="XM_065819565.1"/>
</dbReference>
<evidence type="ECO:0000313" key="1">
    <source>
        <dbReference type="Proteomes" id="UP001652625"/>
    </source>
</evidence>
<keyword evidence="1" id="KW-1185">Reference proteome</keyword>